<dbReference type="EMBL" id="AAGTPA010000059">
    <property type="protein sequence ID" value="EBR8436488.1"/>
    <property type="molecule type" value="Genomic_DNA"/>
</dbReference>
<dbReference type="Proteomes" id="UP000839597">
    <property type="component" value="Unassembled WGS sequence"/>
</dbReference>
<reference evidence="1" key="1">
    <citation type="submission" date="2018-06" db="EMBL/GenBank/DDBJ databases">
        <authorList>
            <person name="Ashton P.M."/>
            <person name="Dallman T."/>
            <person name="Nair S."/>
            <person name="De Pinna E."/>
            <person name="Peters T."/>
            <person name="Grant K."/>
        </authorList>
    </citation>
    <scope>NUCLEOTIDE SEQUENCE [LARGE SCALE GENOMIC DNA]</scope>
    <source>
        <strain evidence="1">449454</strain>
    </source>
</reference>
<evidence type="ECO:0000313" key="1">
    <source>
        <dbReference type="EMBL" id="EBR8436488.1"/>
    </source>
</evidence>
<comment type="caution">
    <text evidence="1">The sequence shown here is derived from an EMBL/GenBank/DDBJ whole genome shotgun (WGS) entry which is preliminary data.</text>
</comment>
<organism evidence="1">
    <name type="scientific">Salmonella enterica subsp. enterica serovar Panama</name>
    <dbReference type="NCBI Taxonomy" id="29472"/>
    <lineage>
        <taxon>Bacteria</taxon>
        <taxon>Pseudomonadati</taxon>
        <taxon>Pseudomonadota</taxon>
        <taxon>Gammaproteobacteria</taxon>
        <taxon>Enterobacterales</taxon>
        <taxon>Enterobacteriaceae</taxon>
        <taxon>Salmonella</taxon>
    </lineage>
</organism>
<name>A0A5U8JJA8_SALET</name>
<dbReference type="AlphaFoldDB" id="A0A5U8JJA8"/>
<proteinExistence type="predicted"/>
<accession>A0A5U8JJA8</accession>
<protein>
    <submittedName>
        <fullName evidence="1">Uncharacterized protein</fullName>
    </submittedName>
</protein>
<gene>
    <name evidence="1" type="ORF">DOI44_26595</name>
</gene>
<sequence length="83" mass="9394">MTLKKIAVEDYFESELSGIVTEDDTHITINIPGVWAYDISRLSCQTAEQVLGWASHLAEKQWMTMEALRRFIIIASHNAGIDL</sequence>